<evidence type="ECO:0000256" key="5">
    <source>
        <dbReference type="SAM" id="SignalP"/>
    </source>
</evidence>
<evidence type="ECO:0000256" key="3">
    <source>
        <dbReference type="ARBA" id="ARBA00023012"/>
    </source>
</evidence>
<dbReference type="PANTHER" id="PTHR24421">
    <property type="entry name" value="NITRATE/NITRITE SENSOR PROTEIN NARX-RELATED"/>
    <property type="match status" value="1"/>
</dbReference>
<dbReference type="Gene3D" id="2.130.10.10">
    <property type="entry name" value="YVTN repeat-like/Quinoprotein amine dehydrogenase"/>
    <property type="match status" value="3"/>
</dbReference>
<feature type="region of interest" description="Disordered" evidence="4">
    <location>
        <begin position="979"/>
        <end position="1000"/>
    </location>
</feature>
<dbReference type="CDD" id="cd16917">
    <property type="entry name" value="HATPase_UhpB-NarQ-NarX-like"/>
    <property type="match status" value="1"/>
</dbReference>
<keyword evidence="8" id="KW-1185">Reference proteome</keyword>
<dbReference type="InterPro" id="IPR050482">
    <property type="entry name" value="Sensor_HK_TwoCompSys"/>
</dbReference>
<keyword evidence="2" id="KW-0418">Kinase</keyword>
<comment type="caution">
    <text evidence="7">The sequence shown here is derived from an EMBL/GenBank/DDBJ whole genome shotgun (WGS) entry which is preliminary data.</text>
</comment>
<keyword evidence="3" id="KW-0902">Two-component regulatory system</keyword>
<dbReference type="Pfam" id="PF07495">
    <property type="entry name" value="Y_Y_Y"/>
    <property type="match status" value="1"/>
</dbReference>
<dbReference type="SUPFAM" id="SSF63829">
    <property type="entry name" value="Calcium-dependent phosphotriesterase"/>
    <property type="match status" value="2"/>
</dbReference>
<dbReference type="Gene3D" id="1.20.5.1930">
    <property type="match status" value="1"/>
</dbReference>
<evidence type="ECO:0000256" key="4">
    <source>
        <dbReference type="SAM" id="MobiDB-lite"/>
    </source>
</evidence>
<evidence type="ECO:0000256" key="1">
    <source>
        <dbReference type="ARBA" id="ARBA00022679"/>
    </source>
</evidence>
<dbReference type="InterPro" id="IPR011712">
    <property type="entry name" value="Sig_transdc_His_kin_sub3_dim/P"/>
</dbReference>
<dbReference type="Pfam" id="PF07494">
    <property type="entry name" value="Reg_prop"/>
    <property type="match status" value="4"/>
</dbReference>
<gene>
    <name evidence="7" type="ORF">WI372_15645</name>
</gene>
<dbReference type="InterPro" id="IPR011110">
    <property type="entry name" value="Reg_prop"/>
</dbReference>
<evidence type="ECO:0000313" key="8">
    <source>
        <dbReference type="Proteomes" id="UP001484239"/>
    </source>
</evidence>
<dbReference type="SMART" id="SM00387">
    <property type="entry name" value="HATPase_c"/>
    <property type="match status" value="1"/>
</dbReference>
<organism evidence="7 8">
    <name type="scientific">Gaopeijia maritima</name>
    <dbReference type="NCBI Taxonomy" id="3119007"/>
    <lineage>
        <taxon>Bacteria</taxon>
        <taxon>Pseudomonadati</taxon>
        <taxon>Gemmatimonadota</taxon>
        <taxon>Longimicrobiia</taxon>
        <taxon>Gaopeijiales</taxon>
        <taxon>Gaopeijiaceae</taxon>
        <taxon>Gaopeijia</taxon>
    </lineage>
</organism>
<dbReference type="EMBL" id="JBBHLI010000011">
    <property type="protein sequence ID" value="MEK9502427.1"/>
    <property type="molecule type" value="Genomic_DNA"/>
</dbReference>
<evidence type="ECO:0000313" key="7">
    <source>
        <dbReference type="EMBL" id="MEK9502427.1"/>
    </source>
</evidence>
<dbReference type="InterPro" id="IPR036890">
    <property type="entry name" value="HATPase_C_sf"/>
</dbReference>
<feature type="domain" description="Histidine kinase/HSP90-like ATPase" evidence="6">
    <location>
        <begin position="940"/>
        <end position="1033"/>
    </location>
</feature>
<evidence type="ECO:0000256" key="2">
    <source>
        <dbReference type="ARBA" id="ARBA00022777"/>
    </source>
</evidence>
<sequence>MTRRSRTVFGVAVLFVGFAAAPDGGAAQESPGNPSTPLFLPAAALESALPQSSVYDVLEDREGFLWFATREGVARWDGRRVRVWRHDPFDAGSVPGNVIRTLAQDAVGDVWITAYDYLQVPVGVARLVGPTFTEVRRYGYPGAGVALDDRGRPHLVGPDSLWRLDASSDRFRAIGPRALPAGERASSFDPAETLATGDGWLWIADDEGVERCRLEGDSPSGASACEIVHAGERATAMALEASGALRIGLSSGVARFDPARPGPPESTVRLDLAPTDFAIDAEGVIWVLNEAGVTRIRADTVLDRTTMPSVGARSALAGTCIHIDRAGTVRVGTVWGVFGLDPVRKGFAHLEHDPDDPSSPASGLVSALAEDDRGGIWIGTIGGGLNRWDRTTGRVDRFRHRVDDPTSLPHDVVWDLALDPDGQLWVGTSAGLARHRPGTPGFETFYRSPEAPPADARPNANTVQDLQLDAAGRLWAPCTVDCREELPWFDPEARAFRSLSVPGLRRAGYLSADPSGHLWVGSTDGILRIDPDSGTAEHLPDTGGLDGVIAFHFAGGGDLWVGSNSGLYRFDDEGRLLDRYTTDGGLPSNAVYGIIEDDRQRLWLSTNRGLAMLDLDEPADSRVRSYDRSTGVENVEFNRNAWLEASDGTVFFGGDRGLTWFHPTRIRDNDYTPPVAITAVERASSTALRHDVLGSGAPVRVRPEEESFTFEFAALSYVNAHRNRYRVQLEGFDEGWRELGTIDRATYTRVPPGRYTFRVQGANEDGLWSPEEGRAVVVVEPWPWETTWFRLGTALLLVALVAFVAVRRSRLRYQAELDRLHAQGALDRERARLSRDMHDEVGASLTEIAILSDVALSQATGAGATTSRGDVAGRIRRIGDRSREAIDAIGGIIWAIDPDNDGRRVGAHLREYAADVLESADLRAELDFAPAHTMPDLSAEARRAMLLVLKEALANIIRHAEARRVIVRLHPDGGTLKLQVEDDGRGLPPASPPPGHDGIRNMRRRAQAAGGTFDIRVVAGGGTRVTLAVPFDSERR</sequence>
<dbReference type="Gene3D" id="3.30.565.10">
    <property type="entry name" value="Histidine kinase-like ATPase, C-terminal domain"/>
    <property type="match status" value="1"/>
</dbReference>
<dbReference type="RefSeq" id="WP_405283939.1">
    <property type="nucleotide sequence ID" value="NZ_CP144380.1"/>
</dbReference>
<dbReference type="Gene3D" id="2.60.40.10">
    <property type="entry name" value="Immunoglobulins"/>
    <property type="match status" value="1"/>
</dbReference>
<dbReference type="InterPro" id="IPR013783">
    <property type="entry name" value="Ig-like_fold"/>
</dbReference>
<name>A0ABU9ECH0_9BACT</name>
<evidence type="ECO:0000259" key="6">
    <source>
        <dbReference type="SMART" id="SM00387"/>
    </source>
</evidence>
<dbReference type="Pfam" id="PF02518">
    <property type="entry name" value="HATPase_c"/>
    <property type="match status" value="1"/>
</dbReference>
<feature type="signal peptide" evidence="5">
    <location>
        <begin position="1"/>
        <end position="21"/>
    </location>
</feature>
<keyword evidence="1" id="KW-0808">Transferase</keyword>
<dbReference type="Pfam" id="PF07730">
    <property type="entry name" value="HisKA_3"/>
    <property type="match status" value="1"/>
</dbReference>
<protein>
    <submittedName>
        <fullName evidence="7">Two-component regulator propeller domain-containing protein</fullName>
    </submittedName>
</protein>
<dbReference type="InterPro" id="IPR015943">
    <property type="entry name" value="WD40/YVTN_repeat-like_dom_sf"/>
</dbReference>
<dbReference type="InterPro" id="IPR003594">
    <property type="entry name" value="HATPase_dom"/>
</dbReference>
<dbReference type="SUPFAM" id="SSF55874">
    <property type="entry name" value="ATPase domain of HSP90 chaperone/DNA topoisomerase II/histidine kinase"/>
    <property type="match status" value="1"/>
</dbReference>
<dbReference type="Proteomes" id="UP001484239">
    <property type="component" value="Unassembled WGS sequence"/>
</dbReference>
<reference evidence="7 8" key="1">
    <citation type="submission" date="2024-02" db="EMBL/GenBank/DDBJ databases">
        <title>A novel Gemmatimonadota bacterium.</title>
        <authorList>
            <person name="Du Z.-J."/>
            <person name="Ye Y.-Q."/>
        </authorList>
    </citation>
    <scope>NUCLEOTIDE SEQUENCE [LARGE SCALE GENOMIC DNA]</scope>
    <source>
        <strain evidence="7 8">DH-20</strain>
    </source>
</reference>
<proteinExistence type="predicted"/>
<accession>A0ABU9ECH0</accession>
<feature type="chain" id="PRO_5045688103" evidence="5">
    <location>
        <begin position="22"/>
        <end position="1036"/>
    </location>
</feature>
<dbReference type="InterPro" id="IPR011123">
    <property type="entry name" value="Y_Y_Y"/>
</dbReference>
<keyword evidence="5" id="KW-0732">Signal</keyword>